<dbReference type="EMBL" id="CAJFCV020000004">
    <property type="protein sequence ID" value="CAG9118739.1"/>
    <property type="molecule type" value="Genomic_DNA"/>
</dbReference>
<feature type="transmembrane region" description="Helical" evidence="1">
    <location>
        <begin position="188"/>
        <end position="208"/>
    </location>
</feature>
<dbReference type="AlphaFoldDB" id="A0A1I7SET8"/>
<dbReference type="GO" id="GO:0022857">
    <property type="term" value="F:transmembrane transporter activity"/>
    <property type="evidence" value="ECO:0007669"/>
    <property type="project" value="InterPro"/>
</dbReference>
<dbReference type="Proteomes" id="UP000582659">
    <property type="component" value="Unassembled WGS sequence"/>
</dbReference>
<organism evidence="3 5">
    <name type="scientific">Bursaphelenchus xylophilus</name>
    <name type="common">Pinewood nematode worm</name>
    <name type="synonym">Aphelenchoides xylophilus</name>
    <dbReference type="NCBI Taxonomy" id="6326"/>
    <lineage>
        <taxon>Eukaryota</taxon>
        <taxon>Metazoa</taxon>
        <taxon>Ecdysozoa</taxon>
        <taxon>Nematoda</taxon>
        <taxon>Chromadorea</taxon>
        <taxon>Rhabditida</taxon>
        <taxon>Tylenchina</taxon>
        <taxon>Tylenchomorpha</taxon>
        <taxon>Aphelenchoidea</taxon>
        <taxon>Aphelenchoididae</taxon>
        <taxon>Bursaphelenchus</taxon>
    </lineage>
</organism>
<evidence type="ECO:0000256" key="1">
    <source>
        <dbReference type="SAM" id="Phobius"/>
    </source>
</evidence>
<dbReference type="Proteomes" id="UP000095284">
    <property type="component" value="Unplaced"/>
</dbReference>
<proteinExistence type="predicted"/>
<evidence type="ECO:0000313" key="3">
    <source>
        <dbReference type="Proteomes" id="UP000095284"/>
    </source>
</evidence>
<dbReference type="GO" id="GO:0016020">
    <property type="term" value="C:membrane"/>
    <property type="evidence" value="ECO:0007669"/>
    <property type="project" value="TreeGrafter"/>
</dbReference>
<protein>
    <submittedName>
        <fullName evidence="2">(pine wood nematode) hypothetical protein</fullName>
    </submittedName>
</protein>
<keyword evidence="1" id="KW-1133">Transmembrane helix</keyword>
<keyword evidence="4" id="KW-1185">Reference proteome</keyword>
<feature type="transmembrane region" description="Helical" evidence="1">
    <location>
        <begin position="69"/>
        <end position="89"/>
    </location>
</feature>
<feature type="transmembrane region" description="Helical" evidence="1">
    <location>
        <begin position="156"/>
        <end position="176"/>
    </location>
</feature>
<reference evidence="2" key="2">
    <citation type="submission" date="2020-09" db="EMBL/GenBank/DDBJ databases">
        <authorList>
            <person name="Kikuchi T."/>
        </authorList>
    </citation>
    <scope>NUCLEOTIDE SEQUENCE</scope>
    <source>
        <strain evidence="2">Ka4C1</strain>
    </source>
</reference>
<dbReference type="Gene3D" id="1.20.1250.20">
    <property type="entry name" value="MFS general substrate transporter like domains"/>
    <property type="match status" value="2"/>
</dbReference>
<evidence type="ECO:0000313" key="2">
    <source>
        <dbReference type="EMBL" id="CAD5228225.1"/>
    </source>
</evidence>
<dbReference type="InterPro" id="IPR036259">
    <property type="entry name" value="MFS_trans_sf"/>
</dbReference>
<reference evidence="5" key="1">
    <citation type="submission" date="2016-11" db="UniProtKB">
        <authorList>
            <consortium name="WormBaseParasite"/>
        </authorList>
    </citation>
    <scope>IDENTIFICATION</scope>
</reference>
<evidence type="ECO:0000313" key="4">
    <source>
        <dbReference type="Proteomes" id="UP000659654"/>
    </source>
</evidence>
<accession>A0A1I7SET8</accession>
<keyword evidence="1" id="KW-0812">Transmembrane</keyword>
<dbReference type="SMR" id="A0A1I7SET8"/>
<gene>
    <name evidence="2" type="ORF">BXYJ_LOCUS10338</name>
</gene>
<feature type="transmembrane region" description="Helical" evidence="1">
    <location>
        <begin position="323"/>
        <end position="343"/>
    </location>
</feature>
<dbReference type="WBParaSite" id="BXY_1154800.1">
    <property type="protein sequence ID" value="BXY_1154800.1"/>
    <property type="gene ID" value="BXY_1154800"/>
</dbReference>
<dbReference type="eggNOG" id="KOG2532">
    <property type="taxonomic scope" value="Eukaryota"/>
</dbReference>
<feature type="transmembrane region" description="Helical" evidence="1">
    <location>
        <begin position="349"/>
        <end position="370"/>
    </location>
</feature>
<dbReference type="EMBL" id="CAJFDI010000004">
    <property type="protein sequence ID" value="CAD5228225.1"/>
    <property type="molecule type" value="Genomic_DNA"/>
</dbReference>
<feature type="transmembrane region" description="Helical" evidence="1">
    <location>
        <begin position="96"/>
        <end position="115"/>
    </location>
</feature>
<feature type="transmembrane region" description="Helical" evidence="1">
    <location>
        <begin position="121"/>
        <end position="144"/>
    </location>
</feature>
<keyword evidence="1" id="KW-0472">Membrane</keyword>
<dbReference type="OrthoDB" id="2985014at2759"/>
<evidence type="ECO:0000313" key="5">
    <source>
        <dbReference type="WBParaSite" id="BXY_1154800.1"/>
    </source>
</evidence>
<dbReference type="Proteomes" id="UP000659654">
    <property type="component" value="Unassembled WGS sequence"/>
</dbReference>
<feature type="transmembrane region" description="Helical" evidence="1">
    <location>
        <begin position="280"/>
        <end position="302"/>
    </location>
</feature>
<sequence length="467" mass="52381">MMTVESDRNFFLIKDGYRYFIVLLALLCLTSISANVQAFNMVIVCMSPKENTTATSHPIIPYSINDQTYLNWAVGFGSAIGTFPFSVAYTRWGAKYIIGVVGMISALLCIVTPFAAEWGLWSFFTIRLLHGLAYSADFAAIGLLCTKWAPLSQNAFYVSTLTSYSSLSSLLMFAISGFMCESYFGWPLIYYTCAGAGVCLFVLWFIFFDDHPEDSRFTSALEVEIIQEGKGDEEIHQIKSMPYRKILTNPVCWTIWYNSFAEIATSFFLYSFVAKFHRNVLGFSLHTAGLMSALPSCIYIPLRISMGYVNDKITVIPNRLKMIIFNSIALICPAFVYIAVGFFGRDLRVLAVTCFVTIYVFYAFSGGGFYKCATLSARQYSHFVIANIQFIKCITLFAGPALFEAAVHDESDLSQWRTAFLVIAGVLFSAGILFNFMATDKPQAFTGAQDIKYEPRRSQIHKLSDLK</sequence>
<dbReference type="InterPro" id="IPR011701">
    <property type="entry name" value="MFS"/>
</dbReference>
<feature type="transmembrane region" description="Helical" evidence="1">
    <location>
        <begin position="251"/>
        <end position="274"/>
    </location>
</feature>
<name>A0A1I7SET8_BURXY</name>
<feature type="transmembrane region" description="Helical" evidence="1">
    <location>
        <begin position="415"/>
        <end position="436"/>
    </location>
</feature>
<dbReference type="Pfam" id="PF07690">
    <property type="entry name" value="MFS_1"/>
    <property type="match status" value="1"/>
</dbReference>
<dbReference type="PANTHER" id="PTHR45757">
    <property type="entry name" value="PROTEIN CBG23364-RELATED"/>
    <property type="match status" value="1"/>
</dbReference>
<dbReference type="SUPFAM" id="SSF103473">
    <property type="entry name" value="MFS general substrate transporter"/>
    <property type="match status" value="1"/>
</dbReference>
<feature type="transmembrane region" description="Helical" evidence="1">
    <location>
        <begin position="382"/>
        <end position="403"/>
    </location>
</feature>